<protein>
    <submittedName>
        <fullName evidence="4">4-alpha-glucanotransferase</fullName>
    </submittedName>
</protein>
<gene>
    <name evidence="4" type="ORF">COV24_03735</name>
</gene>
<dbReference type="InterPro" id="IPR028098">
    <property type="entry name" value="Glyco_trans_4-like_N"/>
</dbReference>
<dbReference type="PANTHER" id="PTHR46401:SF2">
    <property type="entry name" value="GLYCOSYLTRANSFERASE WBBK-RELATED"/>
    <property type="match status" value="1"/>
</dbReference>
<dbReference type="AlphaFoldDB" id="A0A2H0RBP4"/>
<feature type="domain" description="Glycosyl transferase family 1" evidence="2">
    <location>
        <begin position="212"/>
        <end position="373"/>
    </location>
</feature>
<keyword evidence="1 4" id="KW-0808">Transferase</keyword>
<comment type="caution">
    <text evidence="4">The sequence shown here is derived from an EMBL/GenBank/DDBJ whole genome shotgun (WGS) entry which is preliminary data.</text>
</comment>
<dbReference type="CDD" id="cd03801">
    <property type="entry name" value="GT4_PimA-like"/>
    <property type="match status" value="1"/>
</dbReference>
<dbReference type="EMBL" id="PCXU01000031">
    <property type="protein sequence ID" value="PIR43235.1"/>
    <property type="molecule type" value="Genomic_DNA"/>
</dbReference>
<evidence type="ECO:0000313" key="5">
    <source>
        <dbReference type="Proteomes" id="UP000230214"/>
    </source>
</evidence>
<dbReference type="GO" id="GO:0009103">
    <property type="term" value="P:lipopolysaccharide biosynthetic process"/>
    <property type="evidence" value="ECO:0007669"/>
    <property type="project" value="TreeGrafter"/>
</dbReference>
<name>A0A2H0RBP4_UNCKA</name>
<sequence length="395" mass="44466">MPIKKPKILMLAFELPPFNSGGLGVACLGLTKGLAKLGYDITFLLPKRLPYNYSHMKLIFADDLIEKEGKSEKTKKIFGSKDFLSTYETKKIFQIDNLNFDQINELLVQRATMENFDVIHAHDWMTFEAAVKIKNLTGKKLVVQIHSTEIDRSPLFSLDLYKYNIEKYGMENADVVIAVSCYTKQLLNKFYGIPNEKIKVVYNAADLEERKEPNTKLNIKGPIILFLGRITHQKGPNHFLEIAEKVVKQNPAAVFVVVGNGDMYQEMVSNAAVRGLSGNIIFTGFLRGIEKEIILNSSSLFLMPSLSEPFGIVALEAANYGMPVIISKQSGVAEVLKNSITADFWDTDLMAKEILRLTSNQKKAKKLSERIKENLSNLSWDNSAYQCENAYSSLQ</sequence>
<proteinExistence type="predicted"/>
<dbReference type="Gene3D" id="3.40.50.2000">
    <property type="entry name" value="Glycogen Phosphorylase B"/>
    <property type="match status" value="2"/>
</dbReference>
<dbReference type="Pfam" id="PF00534">
    <property type="entry name" value="Glycos_transf_1"/>
    <property type="match status" value="1"/>
</dbReference>
<dbReference type="InterPro" id="IPR001296">
    <property type="entry name" value="Glyco_trans_1"/>
</dbReference>
<evidence type="ECO:0000259" key="3">
    <source>
        <dbReference type="Pfam" id="PF13439"/>
    </source>
</evidence>
<evidence type="ECO:0000256" key="1">
    <source>
        <dbReference type="ARBA" id="ARBA00022679"/>
    </source>
</evidence>
<accession>A0A2H0RBP4</accession>
<evidence type="ECO:0000259" key="2">
    <source>
        <dbReference type="Pfam" id="PF00534"/>
    </source>
</evidence>
<dbReference type="PANTHER" id="PTHR46401">
    <property type="entry name" value="GLYCOSYLTRANSFERASE WBBK-RELATED"/>
    <property type="match status" value="1"/>
</dbReference>
<dbReference type="SUPFAM" id="SSF53756">
    <property type="entry name" value="UDP-Glycosyltransferase/glycogen phosphorylase"/>
    <property type="match status" value="1"/>
</dbReference>
<dbReference type="GO" id="GO:0016757">
    <property type="term" value="F:glycosyltransferase activity"/>
    <property type="evidence" value="ECO:0007669"/>
    <property type="project" value="InterPro"/>
</dbReference>
<reference evidence="4 5" key="1">
    <citation type="submission" date="2017-09" db="EMBL/GenBank/DDBJ databases">
        <title>Depth-based differentiation of microbial function through sediment-hosted aquifers and enrichment of novel symbionts in the deep terrestrial subsurface.</title>
        <authorList>
            <person name="Probst A.J."/>
            <person name="Ladd B."/>
            <person name="Jarett J.K."/>
            <person name="Geller-Mcgrath D.E."/>
            <person name="Sieber C.M."/>
            <person name="Emerson J.B."/>
            <person name="Anantharaman K."/>
            <person name="Thomas B.C."/>
            <person name="Malmstrom R."/>
            <person name="Stieglmeier M."/>
            <person name="Klingl A."/>
            <person name="Woyke T."/>
            <person name="Ryan C.M."/>
            <person name="Banfield J.F."/>
        </authorList>
    </citation>
    <scope>NUCLEOTIDE SEQUENCE [LARGE SCALE GENOMIC DNA]</scope>
    <source>
        <strain evidence="4">CG10_big_fil_rev_8_21_14_0_10_32_10</strain>
    </source>
</reference>
<evidence type="ECO:0000313" key="4">
    <source>
        <dbReference type="EMBL" id="PIR43235.1"/>
    </source>
</evidence>
<organism evidence="4 5">
    <name type="scientific">candidate division WWE3 bacterium CG10_big_fil_rev_8_21_14_0_10_32_10</name>
    <dbReference type="NCBI Taxonomy" id="1975090"/>
    <lineage>
        <taxon>Bacteria</taxon>
        <taxon>Katanobacteria</taxon>
    </lineage>
</organism>
<feature type="domain" description="Glycosyltransferase subfamily 4-like N-terminal" evidence="3">
    <location>
        <begin position="21"/>
        <end position="208"/>
    </location>
</feature>
<dbReference type="Proteomes" id="UP000230214">
    <property type="component" value="Unassembled WGS sequence"/>
</dbReference>
<dbReference type="PROSITE" id="PS51257">
    <property type="entry name" value="PROKAR_LIPOPROTEIN"/>
    <property type="match status" value="1"/>
</dbReference>
<dbReference type="Pfam" id="PF13439">
    <property type="entry name" value="Glyco_transf_4"/>
    <property type="match status" value="1"/>
</dbReference>